<reference evidence="2" key="1">
    <citation type="submission" date="2017-08" db="EMBL/GenBank/DDBJ databases">
        <title>Assembly of the North American Bullfrog Genome.</title>
        <authorList>
            <person name="Warren R.L."/>
            <person name="Vandervalk B.P."/>
            <person name="Kucuk E."/>
            <person name="Birol I."/>
            <person name="Helbing C."/>
            <person name="Pandoh P."/>
            <person name="Behsaz B."/>
            <person name="Mohamadi H."/>
            <person name="Chu J."/>
            <person name="Jackman S."/>
            <person name="Hammond S.A."/>
            <person name="Veldhoen N."/>
            <person name="Kirk H."/>
            <person name="Zhao Y."/>
            <person name="Coope R."/>
            <person name="Pleasance S."/>
            <person name="Moore R."/>
            <person name="Holt R."/>
        </authorList>
    </citation>
    <scope>NUCLEOTIDE SEQUENCE</scope>
    <source>
        <strain evidence="2">Bruno</strain>
        <tissue evidence="2">Liver</tissue>
    </source>
</reference>
<dbReference type="AlphaFoldDB" id="A0A2G9NBA6"/>
<dbReference type="OrthoDB" id="267381at2759"/>
<gene>
    <name evidence="2" type="ORF">AB205_0182260</name>
</gene>
<dbReference type="EMBL" id="KV922798">
    <property type="protein sequence ID" value="PIN88368.1"/>
    <property type="molecule type" value="Genomic_DNA"/>
</dbReference>
<evidence type="ECO:0000313" key="2">
    <source>
        <dbReference type="EMBL" id="PIN88368.1"/>
    </source>
</evidence>
<proteinExistence type="predicted"/>
<protein>
    <submittedName>
        <fullName evidence="2">Uncharacterized protein</fullName>
    </submittedName>
</protein>
<feature type="transmembrane region" description="Helical" evidence="1">
    <location>
        <begin position="41"/>
        <end position="60"/>
    </location>
</feature>
<evidence type="ECO:0000256" key="1">
    <source>
        <dbReference type="SAM" id="Phobius"/>
    </source>
</evidence>
<organism evidence="2">
    <name type="scientific">Aquarana catesbeiana</name>
    <name type="common">American bullfrog</name>
    <name type="synonym">Rana catesbeiana</name>
    <dbReference type="NCBI Taxonomy" id="8400"/>
    <lineage>
        <taxon>Eukaryota</taxon>
        <taxon>Metazoa</taxon>
        <taxon>Chordata</taxon>
        <taxon>Craniata</taxon>
        <taxon>Vertebrata</taxon>
        <taxon>Euteleostomi</taxon>
        <taxon>Amphibia</taxon>
        <taxon>Batrachia</taxon>
        <taxon>Anura</taxon>
        <taxon>Neobatrachia</taxon>
        <taxon>Ranoidea</taxon>
        <taxon>Ranidae</taxon>
        <taxon>Aquarana</taxon>
    </lineage>
</organism>
<sequence length="69" mass="8028">MLLPKERNREAFKHAIDENLFYQKQLSTLIMESTKEKENSLVVSFSFGFLLLEVVVQPLYQSLVSLSLH</sequence>
<keyword evidence="1" id="KW-0472">Membrane</keyword>
<keyword evidence="1" id="KW-0812">Transmembrane</keyword>
<name>A0A2G9NBA6_AQUCT</name>
<accession>A0A2G9NBA6</accession>
<keyword evidence="1" id="KW-1133">Transmembrane helix</keyword>